<dbReference type="Proteomes" id="UP000597444">
    <property type="component" value="Unassembled WGS sequence"/>
</dbReference>
<evidence type="ECO:0000256" key="4">
    <source>
        <dbReference type="ARBA" id="ARBA00023125"/>
    </source>
</evidence>
<evidence type="ECO:0000259" key="6">
    <source>
        <dbReference type="Pfam" id="PF04542"/>
    </source>
</evidence>
<protein>
    <recommendedName>
        <fullName evidence="10">RNA polymerase subunit sigma-24</fullName>
    </recommendedName>
</protein>
<keyword evidence="5" id="KW-0804">Transcription</keyword>
<dbReference type="GO" id="GO:0016987">
    <property type="term" value="F:sigma factor activity"/>
    <property type="evidence" value="ECO:0007669"/>
    <property type="project" value="UniProtKB-KW"/>
</dbReference>
<dbReference type="PANTHER" id="PTHR43133">
    <property type="entry name" value="RNA POLYMERASE ECF-TYPE SIGMA FACTO"/>
    <property type="match status" value="1"/>
</dbReference>
<feature type="domain" description="RNA polymerase sigma-70 region 2" evidence="6">
    <location>
        <begin position="57"/>
        <end position="126"/>
    </location>
</feature>
<dbReference type="NCBIfam" id="TIGR02937">
    <property type="entry name" value="sigma70-ECF"/>
    <property type="match status" value="1"/>
</dbReference>
<dbReference type="SUPFAM" id="SSF88659">
    <property type="entry name" value="Sigma3 and sigma4 domains of RNA polymerase sigma factors"/>
    <property type="match status" value="1"/>
</dbReference>
<keyword evidence="2" id="KW-0805">Transcription regulation</keyword>
<sequence length="216" mass="24957">MGKHALLGKEEKYEWVLLCFGAGNDICSEITREIEMIVGNQMQRQGNKGLDDAAAELYRLHAPSILAYLRMHTSSWEEAEDVLVDVFLAALEKENFGTLRESEQRSWLWRVARNKVIDAFRAAQRRQFQSLEDIAETVYDDDDLAPEQFALRQEEYHQLYASIQNLSALQQQVLRLRFVHELRCAEIATALGKSEAAVRMLLSRTLNLLRSIYEKH</sequence>
<dbReference type="Gene3D" id="1.10.1740.10">
    <property type="match status" value="1"/>
</dbReference>
<evidence type="ECO:0000313" key="9">
    <source>
        <dbReference type="Proteomes" id="UP000597444"/>
    </source>
</evidence>
<dbReference type="PANTHER" id="PTHR43133:SF8">
    <property type="entry name" value="RNA POLYMERASE SIGMA FACTOR HI_1459-RELATED"/>
    <property type="match status" value="1"/>
</dbReference>
<evidence type="ECO:0000259" key="7">
    <source>
        <dbReference type="Pfam" id="PF04545"/>
    </source>
</evidence>
<comment type="caution">
    <text evidence="8">The sequence shown here is derived from an EMBL/GenBank/DDBJ whole genome shotgun (WGS) entry which is preliminary data.</text>
</comment>
<dbReference type="GO" id="GO:0003677">
    <property type="term" value="F:DNA binding"/>
    <property type="evidence" value="ECO:0007669"/>
    <property type="project" value="UniProtKB-KW"/>
</dbReference>
<dbReference type="InterPro" id="IPR013325">
    <property type="entry name" value="RNA_pol_sigma_r2"/>
</dbReference>
<feature type="domain" description="RNA polymerase sigma-70 region 4" evidence="7">
    <location>
        <begin position="163"/>
        <end position="210"/>
    </location>
</feature>
<dbReference type="Gene3D" id="1.10.10.10">
    <property type="entry name" value="Winged helix-like DNA-binding domain superfamily/Winged helix DNA-binding domain"/>
    <property type="match status" value="1"/>
</dbReference>
<dbReference type="InterPro" id="IPR014284">
    <property type="entry name" value="RNA_pol_sigma-70_dom"/>
</dbReference>
<gene>
    <name evidence="8" type="ORF">KSF_042490</name>
</gene>
<keyword evidence="3" id="KW-0731">Sigma factor</keyword>
<dbReference type="SUPFAM" id="SSF88946">
    <property type="entry name" value="Sigma2 domain of RNA polymerase sigma factors"/>
    <property type="match status" value="1"/>
</dbReference>
<dbReference type="InterPro" id="IPR013324">
    <property type="entry name" value="RNA_pol_sigma_r3/r4-like"/>
</dbReference>
<keyword evidence="4" id="KW-0238">DNA-binding</keyword>
<keyword evidence="9" id="KW-1185">Reference proteome</keyword>
<reference evidence="8" key="1">
    <citation type="submission" date="2020-10" db="EMBL/GenBank/DDBJ databases">
        <title>Taxonomic study of unclassified bacteria belonging to the class Ktedonobacteria.</title>
        <authorList>
            <person name="Yabe S."/>
            <person name="Wang C.M."/>
            <person name="Zheng Y."/>
            <person name="Sakai Y."/>
            <person name="Cavaletti L."/>
            <person name="Monciardini P."/>
            <person name="Donadio S."/>
        </authorList>
    </citation>
    <scope>NUCLEOTIDE SEQUENCE</scope>
    <source>
        <strain evidence="8">ID150040</strain>
    </source>
</reference>
<organism evidence="8 9">
    <name type="scientific">Reticulibacter mediterranei</name>
    <dbReference type="NCBI Taxonomy" id="2778369"/>
    <lineage>
        <taxon>Bacteria</taxon>
        <taxon>Bacillati</taxon>
        <taxon>Chloroflexota</taxon>
        <taxon>Ktedonobacteria</taxon>
        <taxon>Ktedonobacterales</taxon>
        <taxon>Reticulibacteraceae</taxon>
        <taxon>Reticulibacter</taxon>
    </lineage>
</organism>
<dbReference type="Pfam" id="PF04542">
    <property type="entry name" value="Sigma70_r2"/>
    <property type="match status" value="1"/>
</dbReference>
<name>A0A8J3IPX4_9CHLR</name>
<dbReference type="Pfam" id="PF04545">
    <property type="entry name" value="Sigma70_r4"/>
    <property type="match status" value="1"/>
</dbReference>
<evidence type="ECO:0008006" key="10">
    <source>
        <dbReference type="Google" id="ProtNLM"/>
    </source>
</evidence>
<dbReference type="AlphaFoldDB" id="A0A8J3IPX4"/>
<accession>A0A8J3IPX4</accession>
<evidence type="ECO:0000256" key="3">
    <source>
        <dbReference type="ARBA" id="ARBA00023082"/>
    </source>
</evidence>
<comment type="similarity">
    <text evidence="1">Belongs to the sigma-70 factor family. ECF subfamily.</text>
</comment>
<dbReference type="InterPro" id="IPR036388">
    <property type="entry name" value="WH-like_DNA-bd_sf"/>
</dbReference>
<evidence type="ECO:0000313" key="8">
    <source>
        <dbReference type="EMBL" id="GHO94201.1"/>
    </source>
</evidence>
<evidence type="ECO:0000256" key="2">
    <source>
        <dbReference type="ARBA" id="ARBA00023015"/>
    </source>
</evidence>
<dbReference type="InterPro" id="IPR007627">
    <property type="entry name" value="RNA_pol_sigma70_r2"/>
</dbReference>
<dbReference type="EMBL" id="BNJK01000001">
    <property type="protein sequence ID" value="GHO94201.1"/>
    <property type="molecule type" value="Genomic_DNA"/>
</dbReference>
<proteinExistence type="inferred from homology"/>
<evidence type="ECO:0000256" key="1">
    <source>
        <dbReference type="ARBA" id="ARBA00010641"/>
    </source>
</evidence>
<dbReference type="InterPro" id="IPR039425">
    <property type="entry name" value="RNA_pol_sigma-70-like"/>
</dbReference>
<evidence type="ECO:0000256" key="5">
    <source>
        <dbReference type="ARBA" id="ARBA00023163"/>
    </source>
</evidence>
<dbReference type="GO" id="GO:0006352">
    <property type="term" value="P:DNA-templated transcription initiation"/>
    <property type="evidence" value="ECO:0007669"/>
    <property type="project" value="InterPro"/>
</dbReference>
<dbReference type="InterPro" id="IPR007630">
    <property type="entry name" value="RNA_pol_sigma70_r4"/>
</dbReference>